<dbReference type="AlphaFoldDB" id="A0A060N090"/>
<keyword evidence="5" id="KW-0560">Oxidoreductase</keyword>
<evidence type="ECO:0000256" key="1">
    <source>
        <dbReference type="ARBA" id="ARBA00001947"/>
    </source>
</evidence>
<dbReference type="InterPro" id="IPR011032">
    <property type="entry name" value="GroES-like_sf"/>
</dbReference>
<proteinExistence type="evidence at transcript level"/>
<evidence type="ECO:0000256" key="3">
    <source>
        <dbReference type="ARBA" id="ARBA00022723"/>
    </source>
</evidence>
<dbReference type="SUPFAM" id="SSF50129">
    <property type="entry name" value="GroES-like"/>
    <property type="match status" value="1"/>
</dbReference>
<feature type="domain" description="Enoyl reductase (ER)" evidence="7">
    <location>
        <begin position="29"/>
        <end position="355"/>
    </location>
</feature>
<dbReference type="VEuPathDB" id="AmoebaDB:EHI5A_147830"/>
<dbReference type="InterPro" id="IPR013149">
    <property type="entry name" value="ADH-like_C"/>
</dbReference>
<evidence type="ECO:0000256" key="2">
    <source>
        <dbReference type="ARBA" id="ARBA00008072"/>
    </source>
</evidence>
<comment type="similarity">
    <text evidence="2 6">Belongs to the zinc-containing alcohol dehydrogenase family.</text>
</comment>
<dbReference type="InterPro" id="IPR036291">
    <property type="entry name" value="NAD(P)-bd_dom_sf"/>
</dbReference>
<dbReference type="InterPro" id="IPR002328">
    <property type="entry name" value="ADH_Zn_CS"/>
</dbReference>
<dbReference type="InterPro" id="IPR020843">
    <property type="entry name" value="ER"/>
</dbReference>
<dbReference type="InterPro" id="IPR013154">
    <property type="entry name" value="ADH-like_N"/>
</dbReference>
<dbReference type="VEuPathDB" id="AmoebaDB:KM1_205210"/>
<dbReference type="Gene3D" id="3.40.50.720">
    <property type="entry name" value="NAD(P)-binding Rossmann-like Domain"/>
    <property type="match status" value="1"/>
</dbReference>
<dbReference type="PANTHER" id="PTHR42813">
    <property type="entry name" value="ZINC-TYPE ALCOHOL DEHYDROGENASE-LIKE"/>
    <property type="match status" value="1"/>
</dbReference>
<organism evidence="8">
    <name type="scientific">Entamoeba histolytica</name>
    <dbReference type="NCBI Taxonomy" id="5759"/>
    <lineage>
        <taxon>Eukaryota</taxon>
        <taxon>Amoebozoa</taxon>
        <taxon>Evosea</taxon>
        <taxon>Archamoebae</taxon>
        <taxon>Mastigamoebida</taxon>
        <taxon>Entamoebidae</taxon>
        <taxon>Entamoeba</taxon>
    </lineage>
</organism>
<dbReference type="GO" id="GO:0008270">
    <property type="term" value="F:zinc ion binding"/>
    <property type="evidence" value="ECO:0007669"/>
    <property type="project" value="InterPro"/>
</dbReference>
<evidence type="ECO:0000259" key="7">
    <source>
        <dbReference type="SMART" id="SM00829"/>
    </source>
</evidence>
<dbReference type="PROSITE" id="PS00059">
    <property type="entry name" value="ADH_ZINC"/>
    <property type="match status" value="1"/>
</dbReference>
<dbReference type="VEuPathDB" id="AmoebaDB:EHI7A_198240"/>
<dbReference type="GO" id="GO:0016491">
    <property type="term" value="F:oxidoreductase activity"/>
    <property type="evidence" value="ECO:0007669"/>
    <property type="project" value="UniProtKB-KW"/>
</dbReference>
<keyword evidence="4 6" id="KW-0862">Zinc</keyword>
<keyword evidence="3 6" id="KW-0479">Metal-binding</keyword>
<dbReference type="PANTHER" id="PTHR42813:SF4">
    <property type="entry name" value="NADP-DEPENDENT ISOPROPANOL DEHYDROGENASE"/>
    <property type="match status" value="1"/>
</dbReference>
<evidence type="ECO:0000256" key="5">
    <source>
        <dbReference type="ARBA" id="ARBA00023002"/>
    </source>
</evidence>
<dbReference type="SMART" id="SM00829">
    <property type="entry name" value="PKS_ER"/>
    <property type="match status" value="1"/>
</dbReference>
<dbReference type="Pfam" id="PF08240">
    <property type="entry name" value="ADH_N"/>
    <property type="match status" value="1"/>
</dbReference>
<sequence>MEGKTTMKGLAMLGIGRIGWIEKKIPECGPLDALVRPLALAPCTSDTHTVWAGAIGDRHDMILGHEAVGQIVKVGSLVKRLKVGDKVIVPAITPDWGEEESQRGYPMHSGGMLGGWKFSNFKDGVFSEVFHVNEADANLALLPRDIKPEDAVMLSDMVTTGFHGAELANIKLGDTVCVIGIGPVGLMSVAGANHLGAGRIFAVGSRKHCCDIALEYGATDIINYKNGDIVEQILKATDGKGVDKVVIAGGDVHTFAQAVKMIKPGSDIGNVNYLGEGDNIDIPRSEWGVGMGHKHIHGGLTPGGRVRMEKLASLISTGKLDTSKLITHRFEGLEKVEDALMLMKNKPADLIKPVVRIHYDDEDTIH</sequence>
<dbReference type="SUPFAM" id="SSF51735">
    <property type="entry name" value="NAD(P)-binding Rossmann-fold domains"/>
    <property type="match status" value="1"/>
</dbReference>
<protein>
    <submittedName>
        <fullName evidence="8">NADP-dependent alcohol dehydrogenase</fullName>
    </submittedName>
</protein>
<evidence type="ECO:0000256" key="4">
    <source>
        <dbReference type="ARBA" id="ARBA00022833"/>
    </source>
</evidence>
<accession>A0A060N090</accession>
<reference evidence="8" key="1">
    <citation type="submission" date="2012-06" db="EMBL/GenBank/DDBJ databases">
        <title>Short 5' UTR of Entamoeba genes.</title>
        <authorList>
            <person name="Hiranuka K."/>
            <person name="Kumagai M."/>
            <person name="Wakaguri H."/>
            <person name="Suzuki Y."/>
            <person name="Sugano S."/>
            <person name="Watanabe J."/>
            <person name="Makioka A."/>
        </authorList>
    </citation>
    <scope>NUCLEOTIDE SEQUENCE</scope>
    <source>
        <strain evidence="8">HM-1:IMSS</strain>
    </source>
</reference>
<dbReference type="CDD" id="cd08285">
    <property type="entry name" value="NADP_ADH"/>
    <property type="match status" value="1"/>
</dbReference>
<comment type="cofactor">
    <cofactor evidence="1 6">
        <name>Zn(2+)</name>
        <dbReference type="ChEBI" id="CHEBI:29105"/>
    </cofactor>
</comment>
<dbReference type="VEuPathDB" id="AmoebaDB:EHI_023110"/>
<dbReference type="VEuPathDB" id="AmoebaDB:EHI8A_215180"/>
<dbReference type="Gene3D" id="3.90.180.10">
    <property type="entry name" value="Medium-chain alcohol dehydrogenases, catalytic domain"/>
    <property type="match status" value="1"/>
</dbReference>
<evidence type="ECO:0000256" key="6">
    <source>
        <dbReference type="RuleBase" id="RU361277"/>
    </source>
</evidence>
<evidence type="ECO:0000313" key="8">
    <source>
        <dbReference type="EMBL" id="BAN38069.1"/>
    </source>
</evidence>
<dbReference type="EMBL" id="AK419385">
    <property type="protein sequence ID" value="BAN38069.1"/>
    <property type="molecule type" value="mRNA"/>
</dbReference>
<name>A0A060N090_ENTHI</name>
<dbReference type="Pfam" id="PF00107">
    <property type="entry name" value="ADH_zinc_N"/>
    <property type="match status" value="1"/>
</dbReference>